<dbReference type="Pfam" id="PF04519">
    <property type="entry name" value="Bactofilin"/>
    <property type="match status" value="1"/>
</dbReference>
<evidence type="ECO:0000256" key="1">
    <source>
        <dbReference type="ARBA" id="ARBA00044755"/>
    </source>
</evidence>
<comment type="similarity">
    <text evidence="1">Belongs to the bactofilin family.</text>
</comment>
<dbReference type="InterPro" id="IPR007607">
    <property type="entry name" value="BacA/B"/>
</dbReference>
<evidence type="ECO:0008006" key="5">
    <source>
        <dbReference type="Google" id="ProtNLM"/>
    </source>
</evidence>
<gene>
    <name evidence="3" type="ORF">CUN51_07710</name>
</gene>
<dbReference type="EMBL" id="PGTK01000010">
    <property type="protein sequence ID" value="PJF30402.1"/>
    <property type="molecule type" value="Genomic_DNA"/>
</dbReference>
<organism evidence="3 4">
    <name type="scientific">Candidatus Thermofonsia Clade 1 bacterium</name>
    <dbReference type="NCBI Taxonomy" id="2364210"/>
    <lineage>
        <taxon>Bacteria</taxon>
        <taxon>Bacillati</taxon>
        <taxon>Chloroflexota</taxon>
        <taxon>Candidatus Thermofontia</taxon>
        <taxon>Candidatus Thermofonsia Clade 1</taxon>
    </lineage>
</organism>
<feature type="region of interest" description="Disordered" evidence="2">
    <location>
        <begin position="19"/>
        <end position="51"/>
    </location>
</feature>
<feature type="compositionally biased region" description="Basic and acidic residues" evidence="2">
    <location>
        <begin position="183"/>
        <end position="193"/>
    </location>
</feature>
<dbReference type="AlphaFoldDB" id="A0A2M8NYN3"/>
<sequence length="208" mass="22161">MAETAKTDRVVWESYVMFGGRKPSTPQPSGTPTPPNPPPAPTAPPTAVTPPTRQAVGFETVLGANTAFKGEIRSRANVRIDGQFEGDVQVDGNLLIGETARVHANVQAKSEIRISGAVRGDVSGYKVHLSRTGRVWGDITTNFLVTEEGAFIEGKINMINHPALAQGFSGTALPSPEASVSAPERDDVARNDAVEAELMDDDRPSRDD</sequence>
<proteinExistence type="inferred from homology"/>
<dbReference type="PANTHER" id="PTHR35024">
    <property type="entry name" value="HYPOTHETICAL CYTOSOLIC PROTEIN"/>
    <property type="match status" value="1"/>
</dbReference>
<feature type="compositionally biased region" description="Pro residues" evidence="2">
    <location>
        <begin position="25"/>
        <end position="48"/>
    </location>
</feature>
<evidence type="ECO:0000256" key="2">
    <source>
        <dbReference type="SAM" id="MobiDB-lite"/>
    </source>
</evidence>
<feature type="region of interest" description="Disordered" evidence="2">
    <location>
        <begin position="170"/>
        <end position="208"/>
    </location>
</feature>
<evidence type="ECO:0000313" key="3">
    <source>
        <dbReference type="EMBL" id="PJF30402.1"/>
    </source>
</evidence>
<evidence type="ECO:0000313" key="4">
    <source>
        <dbReference type="Proteomes" id="UP000228921"/>
    </source>
</evidence>
<accession>A0A2M8NYN3</accession>
<protein>
    <recommendedName>
        <fullName evidence="5">Cell shape determination protein CcmA</fullName>
    </recommendedName>
</protein>
<dbReference type="PANTHER" id="PTHR35024:SF4">
    <property type="entry name" value="POLYMER-FORMING CYTOSKELETAL PROTEIN"/>
    <property type="match status" value="1"/>
</dbReference>
<name>A0A2M8NYN3_9CHLR</name>
<dbReference type="Proteomes" id="UP000228921">
    <property type="component" value="Unassembled WGS sequence"/>
</dbReference>
<reference evidence="3 4" key="1">
    <citation type="submission" date="2017-11" db="EMBL/GenBank/DDBJ databases">
        <title>Evolution of Phototrophy in the Chloroflexi Phylum Driven by Horizontal Gene Transfer.</title>
        <authorList>
            <person name="Ward L.M."/>
            <person name="Hemp J."/>
            <person name="Shih P.M."/>
            <person name="Mcglynn S.E."/>
            <person name="Fischer W."/>
        </authorList>
    </citation>
    <scope>NUCLEOTIDE SEQUENCE [LARGE SCALE GENOMIC DNA]</scope>
    <source>
        <strain evidence="3">CP2_2F</strain>
    </source>
</reference>
<comment type="caution">
    <text evidence="3">The sequence shown here is derived from an EMBL/GenBank/DDBJ whole genome shotgun (WGS) entry which is preliminary data.</text>
</comment>